<evidence type="ECO:0000256" key="9">
    <source>
        <dbReference type="PROSITE-ProRule" id="PRU00027"/>
    </source>
</evidence>
<dbReference type="SUPFAM" id="SSF140996">
    <property type="entry name" value="Hermes dimerisation domain"/>
    <property type="match status" value="1"/>
</dbReference>
<name>A0ABR3M1X5_9TELE</name>
<protein>
    <recommendedName>
        <fullName evidence="10">BED-type domain-containing protein</fullName>
    </recommendedName>
</protein>
<comment type="caution">
    <text evidence="11">The sequence shown here is derived from an EMBL/GenBank/DDBJ whole genome shotgun (WGS) entry which is preliminary data.</text>
</comment>
<dbReference type="Proteomes" id="UP001558613">
    <property type="component" value="Unassembled WGS sequence"/>
</dbReference>
<keyword evidence="7" id="KW-0804">Transcription</keyword>
<keyword evidence="12" id="KW-1185">Reference proteome</keyword>
<evidence type="ECO:0000256" key="5">
    <source>
        <dbReference type="ARBA" id="ARBA00023015"/>
    </source>
</evidence>
<keyword evidence="6" id="KW-0238">DNA-binding</keyword>
<feature type="domain" description="BED-type" evidence="10">
    <location>
        <begin position="1"/>
        <end position="57"/>
    </location>
</feature>
<dbReference type="PROSITE" id="PS50808">
    <property type="entry name" value="ZF_BED"/>
    <property type="match status" value="1"/>
</dbReference>
<evidence type="ECO:0000256" key="7">
    <source>
        <dbReference type="ARBA" id="ARBA00023163"/>
    </source>
</evidence>
<evidence type="ECO:0000313" key="11">
    <source>
        <dbReference type="EMBL" id="KAL1259129.1"/>
    </source>
</evidence>
<reference evidence="11 12" key="1">
    <citation type="submission" date="2023-09" db="EMBL/GenBank/DDBJ databases">
        <authorList>
            <person name="Wang M."/>
        </authorList>
    </citation>
    <scope>NUCLEOTIDE SEQUENCE [LARGE SCALE GENOMIC DNA]</scope>
    <source>
        <strain evidence="11">GT-2023</strain>
        <tissue evidence="11">Liver</tissue>
    </source>
</reference>
<dbReference type="Pfam" id="PF05699">
    <property type="entry name" value="Dimer_Tnp_hAT"/>
    <property type="match status" value="1"/>
</dbReference>
<dbReference type="InterPro" id="IPR036236">
    <property type="entry name" value="Znf_C2H2_sf"/>
</dbReference>
<dbReference type="SUPFAM" id="SSF57667">
    <property type="entry name" value="beta-beta-alpha zinc fingers"/>
    <property type="match status" value="1"/>
</dbReference>
<dbReference type="EMBL" id="JAYMGO010000016">
    <property type="protein sequence ID" value="KAL1259129.1"/>
    <property type="molecule type" value="Genomic_DNA"/>
</dbReference>
<dbReference type="SMART" id="SM00614">
    <property type="entry name" value="ZnF_BED"/>
    <property type="match status" value="1"/>
</dbReference>
<evidence type="ECO:0000313" key="12">
    <source>
        <dbReference type="Proteomes" id="UP001558613"/>
    </source>
</evidence>
<evidence type="ECO:0000256" key="4">
    <source>
        <dbReference type="ARBA" id="ARBA00022833"/>
    </source>
</evidence>
<dbReference type="InterPro" id="IPR052035">
    <property type="entry name" value="ZnF_BED_domain_contain"/>
</dbReference>
<evidence type="ECO:0000256" key="1">
    <source>
        <dbReference type="ARBA" id="ARBA00004123"/>
    </source>
</evidence>
<dbReference type="InterPro" id="IPR003656">
    <property type="entry name" value="Znf_BED"/>
</dbReference>
<dbReference type="Pfam" id="PF02892">
    <property type="entry name" value="zf-BED"/>
    <property type="match status" value="1"/>
</dbReference>
<accession>A0ABR3M1X5</accession>
<evidence type="ECO:0000256" key="3">
    <source>
        <dbReference type="ARBA" id="ARBA00022771"/>
    </source>
</evidence>
<evidence type="ECO:0000256" key="6">
    <source>
        <dbReference type="ARBA" id="ARBA00023125"/>
    </source>
</evidence>
<evidence type="ECO:0000256" key="8">
    <source>
        <dbReference type="ARBA" id="ARBA00023242"/>
    </source>
</evidence>
<evidence type="ECO:0000259" key="10">
    <source>
        <dbReference type="PROSITE" id="PS50808"/>
    </source>
</evidence>
<keyword evidence="3 9" id="KW-0863">Zinc-finger</keyword>
<keyword evidence="5" id="KW-0805">Transcription regulation</keyword>
<organism evidence="11 12">
    <name type="scientific">Cirrhinus molitorella</name>
    <name type="common">mud carp</name>
    <dbReference type="NCBI Taxonomy" id="172907"/>
    <lineage>
        <taxon>Eukaryota</taxon>
        <taxon>Metazoa</taxon>
        <taxon>Chordata</taxon>
        <taxon>Craniata</taxon>
        <taxon>Vertebrata</taxon>
        <taxon>Euteleostomi</taxon>
        <taxon>Actinopterygii</taxon>
        <taxon>Neopterygii</taxon>
        <taxon>Teleostei</taxon>
        <taxon>Ostariophysi</taxon>
        <taxon>Cypriniformes</taxon>
        <taxon>Cyprinidae</taxon>
        <taxon>Labeoninae</taxon>
        <taxon>Labeonini</taxon>
        <taxon>Cirrhinus</taxon>
    </lineage>
</organism>
<evidence type="ECO:0000256" key="2">
    <source>
        <dbReference type="ARBA" id="ARBA00022723"/>
    </source>
</evidence>
<gene>
    <name evidence="11" type="ORF">QQF64_009706</name>
</gene>
<dbReference type="SUPFAM" id="SSF53098">
    <property type="entry name" value="Ribonuclease H-like"/>
    <property type="match status" value="1"/>
</dbReference>
<keyword evidence="8" id="KW-0539">Nucleus</keyword>
<dbReference type="PANTHER" id="PTHR46481:SF10">
    <property type="entry name" value="ZINC FINGER BED DOMAIN-CONTAINING PROTEIN 39"/>
    <property type="match status" value="1"/>
</dbReference>
<proteinExistence type="predicted"/>
<dbReference type="InterPro" id="IPR012337">
    <property type="entry name" value="RNaseH-like_sf"/>
</dbReference>
<keyword evidence="4" id="KW-0862">Zinc</keyword>
<keyword evidence="2" id="KW-0479">Metal-binding</keyword>
<dbReference type="PANTHER" id="PTHR46481">
    <property type="entry name" value="ZINC FINGER BED DOMAIN-CONTAINING PROTEIN 4"/>
    <property type="match status" value="1"/>
</dbReference>
<dbReference type="InterPro" id="IPR008906">
    <property type="entry name" value="HATC_C_dom"/>
</dbReference>
<sequence>MSAVWQYFSVKSENDSVAHCNTCHAQVSRGGTEPGKFNTSNLIAHLKQHHKTLHEDFRKTTELKKQSSGNFKQPTLPETLAKRDKFPRDSKKALTLTEKICQFIVLDDQPLSVVSNTGFKRLIEHLEPRYVMPSRHYIVDKTIPQMHKEVKECIAMHLDKASALSFTTDIWSSERDVESEPLYAVATLLDPRYKDKYLSCTNVETLRHAKAALKAAVLKVEEELKTMPPSDETVSEPVKKTSRMEGASSTLGSIFDEILDEGITAATPSEHITPGAIFEMKSYLCEAPIERKNNPLHYWRANQVRLPTLAATAAKFLSAPCTSVESERLFSTASIIVEEHRSRLTAQHAEMLIFLKKNLPIMLGLQKVELEE</sequence>
<comment type="subcellular location">
    <subcellularLocation>
        <location evidence="1">Nucleus</location>
    </subcellularLocation>
</comment>